<dbReference type="EMBL" id="SKCS01000774">
    <property type="protein sequence ID" value="TNN04853.1"/>
    <property type="molecule type" value="Genomic_DNA"/>
</dbReference>
<dbReference type="Gene3D" id="3.40.33.10">
    <property type="entry name" value="CAP"/>
    <property type="match status" value="1"/>
</dbReference>
<protein>
    <submittedName>
        <fullName evidence="3">GLIPR1-like protein</fullName>
    </submittedName>
</protein>
<dbReference type="SUPFAM" id="SSF55797">
    <property type="entry name" value="PR-1-like"/>
    <property type="match status" value="1"/>
</dbReference>
<name>A0A4Z2CKP3_SCHJA</name>
<dbReference type="InterPro" id="IPR035940">
    <property type="entry name" value="CAP_sf"/>
</dbReference>
<evidence type="ECO:0000259" key="2">
    <source>
        <dbReference type="SMART" id="SM00198"/>
    </source>
</evidence>
<dbReference type="Proteomes" id="UP000311919">
    <property type="component" value="Unassembled WGS sequence"/>
</dbReference>
<comment type="caution">
    <text evidence="3">The sequence shown here is derived from an EMBL/GenBank/DDBJ whole genome shotgun (WGS) entry which is preliminary data.</text>
</comment>
<evidence type="ECO:0000313" key="4">
    <source>
        <dbReference type="Proteomes" id="UP000311919"/>
    </source>
</evidence>
<feature type="signal peptide" evidence="1">
    <location>
        <begin position="1"/>
        <end position="16"/>
    </location>
</feature>
<keyword evidence="4" id="KW-1185">Reference proteome</keyword>
<dbReference type="InterPro" id="IPR001283">
    <property type="entry name" value="CRISP-related"/>
</dbReference>
<sequence length="189" mass="22186">MFILFALFILPNIIASDEEKDFRTTMLELHNLHRGYRNECNLTIYGYPIIPSEEILKPLKWNKGLEEDAKKWARQCINKTEELEGKRVGKWKLVGQNIDLTTELYEAPKRWADGAYFYDHETNKCNNTELCNKYKRIVQRNTTHVGCAHHQCENFPERKTNIVVCNYAPSSTEDRPYVDGRKGRCKLNN</sequence>
<dbReference type="InterPro" id="IPR014044">
    <property type="entry name" value="CAP_dom"/>
</dbReference>
<keyword evidence="1" id="KW-0732">Signal</keyword>
<dbReference type="AlphaFoldDB" id="A0A4Z2CKP3"/>
<dbReference type="SMART" id="SM00198">
    <property type="entry name" value="SCP"/>
    <property type="match status" value="1"/>
</dbReference>
<proteinExistence type="predicted"/>
<organism evidence="3 4">
    <name type="scientific">Schistosoma japonicum</name>
    <name type="common">Blood fluke</name>
    <dbReference type="NCBI Taxonomy" id="6182"/>
    <lineage>
        <taxon>Eukaryota</taxon>
        <taxon>Metazoa</taxon>
        <taxon>Spiralia</taxon>
        <taxon>Lophotrochozoa</taxon>
        <taxon>Platyhelminthes</taxon>
        <taxon>Trematoda</taxon>
        <taxon>Digenea</taxon>
        <taxon>Strigeidida</taxon>
        <taxon>Schistosomatoidea</taxon>
        <taxon>Schistosomatidae</taxon>
        <taxon>Schistosoma</taxon>
    </lineage>
</organism>
<dbReference type="Pfam" id="PF00188">
    <property type="entry name" value="CAP"/>
    <property type="match status" value="1"/>
</dbReference>
<evidence type="ECO:0000313" key="3">
    <source>
        <dbReference type="EMBL" id="TNN04853.1"/>
    </source>
</evidence>
<dbReference type="CDD" id="cd05380">
    <property type="entry name" value="CAP_euk"/>
    <property type="match status" value="1"/>
</dbReference>
<dbReference type="PRINTS" id="PR00837">
    <property type="entry name" value="V5TPXLIKE"/>
</dbReference>
<dbReference type="PANTHER" id="PTHR10334">
    <property type="entry name" value="CYSTEINE-RICH SECRETORY PROTEIN-RELATED"/>
    <property type="match status" value="1"/>
</dbReference>
<gene>
    <name evidence="3" type="ORF">EWB00_010300</name>
</gene>
<dbReference type="OrthoDB" id="335796at2759"/>
<accession>A0A4Z2CKP3</accession>
<feature type="domain" description="SCP" evidence="2">
    <location>
        <begin position="21"/>
        <end position="174"/>
    </location>
</feature>
<reference evidence="3 4" key="1">
    <citation type="submission" date="2019-03" db="EMBL/GenBank/DDBJ databases">
        <title>An improved genome assembly of the fluke Schistosoma japonicum.</title>
        <authorList>
            <person name="Hu W."/>
            <person name="Luo F."/>
            <person name="Yin M."/>
            <person name="Mo X."/>
            <person name="Sun C."/>
            <person name="Wu Q."/>
            <person name="Zhu B."/>
            <person name="Xiang M."/>
            <person name="Wang J."/>
            <person name="Wang Y."/>
            <person name="Zhang T."/>
            <person name="Xu B."/>
            <person name="Zheng H."/>
            <person name="Feng Z."/>
        </authorList>
    </citation>
    <scope>NUCLEOTIDE SEQUENCE [LARGE SCALE GENOMIC DNA]</scope>
    <source>
        <strain evidence="3">HuSjv2</strain>
        <tissue evidence="3">Worms</tissue>
    </source>
</reference>
<feature type="chain" id="PRO_5021394201" evidence="1">
    <location>
        <begin position="17"/>
        <end position="189"/>
    </location>
</feature>
<evidence type="ECO:0000256" key="1">
    <source>
        <dbReference type="SAM" id="SignalP"/>
    </source>
</evidence>